<dbReference type="AlphaFoldDB" id="W9VWQ5"/>
<accession>W9VWQ5</accession>
<evidence type="ECO:0000313" key="2">
    <source>
        <dbReference type="EMBL" id="EXJ57135.1"/>
    </source>
</evidence>
<dbReference type="InterPro" id="IPR025676">
    <property type="entry name" value="Clr5_dom"/>
</dbReference>
<sequence>MALNNVLDITMDDYFDITEGALALSNEFSSDIVPTPATDTYHEAFFVNAHENPAAHQLPLRQRRSPIADTVWEPLKPIIQELYIHQGLQLTDVMARMKQDYGFDAT</sequence>
<dbReference type="RefSeq" id="XP_007759669.1">
    <property type="nucleotide sequence ID" value="XM_007761479.1"/>
</dbReference>
<dbReference type="GeneID" id="19182054"/>
<organism evidence="2 3">
    <name type="scientific">Cladophialophora yegresii CBS 114405</name>
    <dbReference type="NCBI Taxonomy" id="1182544"/>
    <lineage>
        <taxon>Eukaryota</taxon>
        <taxon>Fungi</taxon>
        <taxon>Dikarya</taxon>
        <taxon>Ascomycota</taxon>
        <taxon>Pezizomycotina</taxon>
        <taxon>Eurotiomycetes</taxon>
        <taxon>Chaetothyriomycetidae</taxon>
        <taxon>Chaetothyriales</taxon>
        <taxon>Herpotrichiellaceae</taxon>
        <taxon>Cladophialophora</taxon>
    </lineage>
</organism>
<evidence type="ECO:0000313" key="3">
    <source>
        <dbReference type="Proteomes" id="UP000019473"/>
    </source>
</evidence>
<reference evidence="2 3" key="1">
    <citation type="submission" date="2013-03" db="EMBL/GenBank/DDBJ databases">
        <title>The Genome Sequence of Cladophialophora yegresii CBS 114405.</title>
        <authorList>
            <consortium name="The Broad Institute Genomics Platform"/>
            <person name="Cuomo C."/>
            <person name="de Hoog S."/>
            <person name="Gorbushina A."/>
            <person name="Walker B."/>
            <person name="Young S.K."/>
            <person name="Zeng Q."/>
            <person name="Gargeya S."/>
            <person name="Fitzgerald M."/>
            <person name="Haas B."/>
            <person name="Abouelleil A."/>
            <person name="Allen A.W."/>
            <person name="Alvarado L."/>
            <person name="Arachchi H.M."/>
            <person name="Berlin A.M."/>
            <person name="Chapman S.B."/>
            <person name="Gainer-Dewar J."/>
            <person name="Goldberg J."/>
            <person name="Griggs A."/>
            <person name="Gujja S."/>
            <person name="Hansen M."/>
            <person name="Howarth C."/>
            <person name="Imamovic A."/>
            <person name="Ireland A."/>
            <person name="Larimer J."/>
            <person name="McCowan C."/>
            <person name="Murphy C."/>
            <person name="Pearson M."/>
            <person name="Poon T.W."/>
            <person name="Priest M."/>
            <person name="Roberts A."/>
            <person name="Saif S."/>
            <person name="Shea T."/>
            <person name="Sisk P."/>
            <person name="Sykes S."/>
            <person name="Wortman J."/>
            <person name="Nusbaum C."/>
            <person name="Birren B."/>
        </authorList>
    </citation>
    <scope>NUCLEOTIDE SEQUENCE [LARGE SCALE GENOMIC DNA]</scope>
    <source>
        <strain evidence="2 3">CBS 114405</strain>
    </source>
</reference>
<protein>
    <recommendedName>
        <fullName evidence="1">Clr5 domain-containing protein</fullName>
    </recommendedName>
</protein>
<dbReference type="HOGENOM" id="CLU_2223008_0_0_1"/>
<dbReference type="EMBL" id="AMGW01000005">
    <property type="protein sequence ID" value="EXJ57135.1"/>
    <property type="molecule type" value="Genomic_DNA"/>
</dbReference>
<feature type="domain" description="Clr5" evidence="1">
    <location>
        <begin position="70"/>
        <end position="106"/>
    </location>
</feature>
<keyword evidence="3" id="KW-1185">Reference proteome</keyword>
<name>W9VWQ5_9EURO</name>
<dbReference type="Proteomes" id="UP000019473">
    <property type="component" value="Unassembled WGS sequence"/>
</dbReference>
<dbReference type="Pfam" id="PF14420">
    <property type="entry name" value="Clr5"/>
    <property type="match status" value="1"/>
</dbReference>
<dbReference type="VEuPathDB" id="FungiDB:A1O7_07479"/>
<comment type="caution">
    <text evidence="2">The sequence shown here is derived from an EMBL/GenBank/DDBJ whole genome shotgun (WGS) entry which is preliminary data.</text>
</comment>
<proteinExistence type="predicted"/>
<gene>
    <name evidence="2" type="ORF">A1O7_07479</name>
</gene>
<evidence type="ECO:0000259" key="1">
    <source>
        <dbReference type="Pfam" id="PF14420"/>
    </source>
</evidence>
<dbReference type="OrthoDB" id="4159530at2759"/>